<dbReference type="Pfam" id="PF16874">
    <property type="entry name" value="Glyco_hydro_36C"/>
    <property type="match status" value="1"/>
</dbReference>
<dbReference type="SUPFAM" id="SSF51445">
    <property type="entry name" value="(Trans)glycosidases"/>
    <property type="match status" value="1"/>
</dbReference>
<dbReference type="PANTHER" id="PTHR43053">
    <property type="entry name" value="GLYCOSIDASE FAMILY 31"/>
    <property type="match status" value="1"/>
</dbReference>
<dbReference type="FunFam" id="3.20.20.70:FF:000118">
    <property type="entry name" value="Alpha-galactosidase"/>
    <property type="match status" value="1"/>
</dbReference>
<dbReference type="InterPro" id="IPR031705">
    <property type="entry name" value="Glyco_hydro_36_C"/>
</dbReference>
<keyword evidence="4" id="KW-0326">Glycosidase</keyword>
<evidence type="ECO:0000313" key="7">
    <source>
        <dbReference type="EMBL" id="KXT00231.1"/>
    </source>
</evidence>
<protein>
    <recommendedName>
        <fullName evidence="2">alpha-galactosidase</fullName>
        <ecNumber evidence="2">3.2.1.22</ecNumber>
    </recommendedName>
</protein>
<dbReference type="InterPro" id="IPR050985">
    <property type="entry name" value="Alpha-glycosidase_related"/>
</dbReference>
<dbReference type="InterPro" id="IPR031704">
    <property type="entry name" value="Glyco_hydro_36_N"/>
</dbReference>
<proteinExistence type="predicted"/>
<evidence type="ECO:0000256" key="1">
    <source>
        <dbReference type="ARBA" id="ARBA00001255"/>
    </source>
</evidence>
<reference evidence="7 8" key="1">
    <citation type="submission" date="2015-07" db="EMBL/GenBank/DDBJ databases">
        <title>Comparative genomics of the Sigatoka disease complex on banana suggests a link between parallel evolutionary changes in Pseudocercospora fijiensis and Pseudocercospora eumusae and increased virulence on the banana host.</title>
        <authorList>
            <person name="Chang T.-C."/>
            <person name="Salvucci A."/>
            <person name="Crous P.W."/>
            <person name="Stergiopoulos I."/>
        </authorList>
    </citation>
    <scope>NUCLEOTIDE SEQUENCE [LARGE SCALE GENOMIC DNA]</scope>
    <source>
        <strain evidence="7 8">CBS 116634</strain>
    </source>
</reference>
<dbReference type="InterPro" id="IPR013785">
    <property type="entry name" value="Aldolase_TIM"/>
</dbReference>
<dbReference type="Proteomes" id="UP000073492">
    <property type="component" value="Unassembled WGS sequence"/>
</dbReference>
<comment type="catalytic activity">
    <reaction evidence="1">
        <text>Hydrolysis of terminal, non-reducing alpha-D-galactose residues in alpha-D-galactosides, including galactose oligosaccharides, galactomannans and galactolipids.</text>
        <dbReference type="EC" id="3.2.1.22"/>
    </reaction>
</comment>
<dbReference type="GO" id="GO:0004557">
    <property type="term" value="F:alpha-galactosidase activity"/>
    <property type="evidence" value="ECO:0007669"/>
    <property type="project" value="UniProtKB-EC"/>
</dbReference>
<dbReference type="Gene3D" id="3.20.20.70">
    <property type="entry name" value="Aldolase class I"/>
    <property type="match status" value="1"/>
</dbReference>
<keyword evidence="3" id="KW-0378">Hydrolase</keyword>
<dbReference type="InterPro" id="IPR038417">
    <property type="entry name" value="Alpga-gal_N_sf"/>
</dbReference>
<dbReference type="Gene3D" id="2.60.40.1180">
    <property type="entry name" value="Golgi alpha-mannosidase II"/>
    <property type="match status" value="1"/>
</dbReference>
<evidence type="ECO:0000256" key="4">
    <source>
        <dbReference type="ARBA" id="ARBA00023295"/>
    </source>
</evidence>
<accession>A0A139HCN8</accession>
<dbReference type="GO" id="GO:0016052">
    <property type="term" value="P:carbohydrate catabolic process"/>
    <property type="evidence" value="ECO:0007669"/>
    <property type="project" value="InterPro"/>
</dbReference>
<dbReference type="CDD" id="cd14791">
    <property type="entry name" value="GH36"/>
    <property type="match status" value="1"/>
</dbReference>
<dbReference type="InterPro" id="IPR002252">
    <property type="entry name" value="Glyco_hydro_36"/>
</dbReference>
<dbReference type="Gene3D" id="2.70.98.60">
    <property type="entry name" value="alpha-galactosidase from lactobacil brevis"/>
    <property type="match status" value="1"/>
</dbReference>
<dbReference type="EC" id="3.2.1.22" evidence="2"/>
<feature type="domain" description="Glycosyl hydrolase family 36 N-terminal" evidence="6">
    <location>
        <begin position="229"/>
        <end position="469"/>
    </location>
</feature>
<feature type="domain" description="Glycosyl hydrolase family 36 C-terminal" evidence="5">
    <location>
        <begin position="846"/>
        <end position="923"/>
    </location>
</feature>
<dbReference type="OrthoDB" id="5795902at2759"/>
<dbReference type="AlphaFoldDB" id="A0A139HCN8"/>
<evidence type="ECO:0000256" key="2">
    <source>
        <dbReference type="ARBA" id="ARBA00012755"/>
    </source>
</evidence>
<dbReference type="Pfam" id="PF16875">
    <property type="entry name" value="Glyco_hydro_36N"/>
    <property type="match status" value="1"/>
</dbReference>
<evidence type="ECO:0000259" key="6">
    <source>
        <dbReference type="Pfam" id="PF16875"/>
    </source>
</evidence>
<dbReference type="STRING" id="113226.A0A139HCN8"/>
<evidence type="ECO:0000313" key="8">
    <source>
        <dbReference type="Proteomes" id="UP000073492"/>
    </source>
</evidence>
<name>A0A139HCN8_9PEZI</name>
<keyword evidence="8" id="KW-1185">Reference proteome</keyword>
<gene>
    <name evidence="7" type="ORF">AC579_8536</name>
</gene>
<dbReference type="PANTHER" id="PTHR43053:SF3">
    <property type="entry name" value="ALPHA-GALACTOSIDASE C-RELATED"/>
    <property type="match status" value="1"/>
</dbReference>
<evidence type="ECO:0000256" key="3">
    <source>
        <dbReference type="ARBA" id="ARBA00022801"/>
    </source>
</evidence>
<dbReference type="InterPro" id="IPR013780">
    <property type="entry name" value="Glyco_hydro_b"/>
</dbReference>
<dbReference type="Pfam" id="PF02065">
    <property type="entry name" value="Melibiase"/>
    <property type="match status" value="1"/>
</dbReference>
<comment type="caution">
    <text evidence="7">The sequence shown here is derived from an EMBL/GenBank/DDBJ whole genome shotgun (WGS) entry which is preliminary data.</text>
</comment>
<sequence length="926" mass="101791">MVRLPCCTVLGDSGGDQDVGRLIECRRDLCRHGWERRDGAARLAENPSFSASATSRCSSSILYRAVTSASWECGQGTLDVLNPGSTVARFCCDLILYCTETQQISCKLRPITLALAEQHYSVPEKPRLPRSLPEKSHDMVAPWHSVVNVAILHIPASPQRFSLLRSQLPTMALNIPARRIMKSFVGASLIASLAGLVAGQDAITANGSNFTLTAKGASYLFHADPETGDLVSDHFGGPTDDFTRPTWVSTQGWVDGFGITRREFPDVGRSDFRLPAIHIKHADGDTLSAFMYQSHEIIQGKPALPGLPATYGNESSVSTLLVTLYDNYSDVTAVLSYSVFPEYNAIARSFQIHNNGTANITIEHAASFSLDLPNLDLDMIELQGDWSHEMNRVLRKVDFGETSFRSTTGYSSHLHNPFFALVDPSTTESAGDAWGFNLIYTGSFAATAERFSTGFIRVLLGLNPLHSSIGVAPGGTFTSPEAVAIYSSEGVGGMSRSFHDLYKNHLSRSHYTHETRPVLLNSWEGLGATINETSLVQLAGEADEIGIRLLVADDGWFGVKYPRDNDSQGLGDWTPNPVKFPDGLGTTVAEINNYTTTGTGPYGGQPLKFGIWVEPEMVNPNSTLYHEHPEWVMGGTTKLKDNLSLTRHQLVLNVGLVEVQDFIINFVSNLIDTVNIQYIKWDNNRGIHEMPYPAADHQYILGLYRVIDTLTTKYPDVLWEGCASGGGRFDAGLLHYWPQSWTSDNTDGSDRLTIQLGTSLAYPPSAMGCHVSAVPNGLSHRNISIEYRAHVALMCGSFGFELNPSELSAEESAAIPSIMDLADRINPIVISGDFYRLALPDHHYNWPAVQFVAKNASQSVVLAFQQQAMIKPVNPPLKLQGLDPEARYWNDLDNVTYSGKTYMNSGINIHFPTADYQSKVIWLQKQ</sequence>
<dbReference type="InterPro" id="IPR017853">
    <property type="entry name" value="GH"/>
</dbReference>
<organism evidence="7 8">
    <name type="scientific">Pseudocercospora musae</name>
    <dbReference type="NCBI Taxonomy" id="113226"/>
    <lineage>
        <taxon>Eukaryota</taxon>
        <taxon>Fungi</taxon>
        <taxon>Dikarya</taxon>
        <taxon>Ascomycota</taxon>
        <taxon>Pezizomycotina</taxon>
        <taxon>Dothideomycetes</taxon>
        <taxon>Dothideomycetidae</taxon>
        <taxon>Mycosphaerellales</taxon>
        <taxon>Mycosphaerellaceae</taxon>
        <taxon>Pseudocercospora</taxon>
    </lineage>
</organism>
<evidence type="ECO:0000259" key="5">
    <source>
        <dbReference type="Pfam" id="PF16874"/>
    </source>
</evidence>
<dbReference type="EMBL" id="LFZO01000688">
    <property type="protein sequence ID" value="KXT00231.1"/>
    <property type="molecule type" value="Genomic_DNA"/>
</dbReference>
<dbReference type="PRINTS" id="PR00743">
    <property type="entry name" value="GLHYDRLASE36"/>
</dbReference>